<keyword evidence="4" id="KW-1185">Reference proteome</keyword>
<feature type="region of interest" description="Disordered" evidence="1">
    <location>
        <begin position="1"/>
        <end position="20"/>
    </location>
</feature>
<feature type="compositionally biased region" description="Polar residues" evidence="1">
    <location>
        <begin position="1"/>
        <end position="12"/>
    </location>
</feature>
<organism evidence="2 4">
    <name type="scientific">Adineta ricciae</name>
    <name type="common">Rotifer</name>
    <dbReference type="NCBI Taxonomy" id="249248"/>
    <lineage>
        <taxon>Eukaryota</taxon>
        <taxon>Metazoa</taxon>
        <taxon>Spiralia</taxon>
        <taxon>Gnathifera</taxon>
        <taxon>Rotifera</taxon>
        <taxon>Eurotatoria</taxon>
        <taxon>Bdelloidea</taxon>
        <taxon>Adinetida</taxon>
        <taxon>Adinetidae</taxon>
        <taxon>Adineta</taxon>
    </lineage>
</organism>
<dbReference type="EMBL" id="CAJNOJ010000241">
    <property type="protein sequence ID" value="CAF1328173.1"/>
    <property type="molecule type" value="Genomic_DNA"/>
</dbReference>
<name>A0A815EUW1_ADIRI</name>
<dbReference type="Proteomes" id="UP000663852">
    <property type="component" value="Unassembled WGS sequence"/>
</dbReference>
<reference evidence="2" key="1">
    <citation type="submission" date="2021-02" db="EMBL/GenBank/DDBJ databases">
        <authorList>
            <person name="Nowell W R."/>
        </authorList>
    </citation>
    <scope>NUCLEOTIDE SEQUENCE</scope>
</reference>
<dbReference type="Proteomes" id="UP000663828">
    <property type="component" value="Unassembled WGS sequence"/>
</dbReference>
<evidence type="ECO:0000313" key="4">
    <source>
        <dbReference type="Proteomes" id="UP000663828"/>
    </source>
</evidence>
<sequence length="118" mass="13529">MASSGPNATKTMVTAEKEKEVLSSTVPTNTALNTLEKFERPLCHGNACSCCGKCCDWYYDGDIDRDYERHCRDECHDIYNEDRWHRRPDGPSVTCSYFYHYHVGETAASRGFDICRCK</sequence>
<dbReference type="AlphaFoldDB" id="A0A815EUW1"/>
<evidence type="ECO:0000313" key="3">
    <source>
        <dbReference type="EMBL" id="CAF1328173.1"/>
    </source>
</evidence>
<evidence type="ECO:0000313" key="2">
    <source>
        <dbReference type="EMBL" id="CAF1319660.1"/>
    </source>
</evidence>
<protein>
    <submittedName>
        <fullName evidence="2">Uncharacterized protein</fullName>
    </submittedName>
</protein>
<dbReference type="EMBL" id="CAJNOR010002623">
    <property type="protein sequence ID" value="CAF1319660.1"/>
    <property type="molecule type" value="Genomic_DNA"/>
</dbReference>
<accession>A0A815EUW1</accession>
<evidence type="ECO:0000256" key="1">
    <source>
        <dbReference type="SAM" id="MobiDB-lite"/>
    </source>
</evidence>
<dbReference type="OrthoDB" id="10056513at2759"/>
<comment type="caution">
    <text evidence="2">The sequence shown here is derived from an EMBL/GenBank/DDBJ whole genome shotgun (WGS) entry which is preliminary data.</text>
</comment>
<gene>
    <name evidence="3" type="ORF">EDS130_LOCUS32038</name>
    <name evidence="2" type="ORF">XAT740_LOCUS29840</name>
</gene>
<proteinExistence type="predicted"/>